<protein>
    <submittedName>
        <fullName evidence="1">Uncharacterized protein</fullName>
    </submittedName>
</protein>
<name>A0AAV3WJM0_ACIJO</name>
<organism evidence="1 2">
    <name type="scientific">Acinetobacter johnsonii</name>
    <dbReference type="NCBI Taxonomy" id="40214"/>
    <lineage>
        <taxon>Bacteria</taxon>
        <taxon>Pseudomonadati</taxon>
        <taxon>Pseudomonadota</taxon>
        <taxon>Gammaproteobacteria</taxon>
        <taxon>Moraxellales</taxon>
        <taxon>Moraxellaceae</taxon>
        <taxon>Acinetobacter</taxon>
    </lineage>
</organism>
<reference evidence="1 2" key="1">
    <citation type="submission" date="2019-07" db="EMBL/GenBank/DDBJ databases">
        <title>Whole genome shotgun sequence of Acinetobacter johnsonii NBRC 102197.</title>
        <authorList>
            <person name="Hosoyama A."/>
            <person name="Uohara A."/>
            <person name="Ohji S."/>
            <person name="Ichikawa N."/>
        </authorList>
    </citation>
    <scope>NUCLEOTIDE SEQUENCE [LARGE SCALE GENOMIC DNA]</scope>
    <source>
        <strain evidence="1 2">NBRC 102197</strain>
    </source>
</reference>
<dbReference type="AlphaFoldDB" id="A0AAV3WJM0"/>
<sequence>MGANFPSLSPKPSVAKKKLYERSEFRVAFAFFKSHENINQKLPQRIERKRDSIEFERSENQGQFFMIQVFNYFKVFKCFSTCYKPYISMFSEYI</sequence>
<proteinExistence type="predicted"/>
<comment type="caution">
    <text evidence="1">The sequence shown here is derived from an EMBL/GenBank/DDBJ whole genome shotgun (WGS) entry which is preliminary data.</text>
</comment>
<gene>
    <name evidence="1" type="ORF">AJO04nite_27270</name>
</gene>
<evidence type="ECO:0000313" key="2">
    <source>
        <dbReference type="Proteomes" id="UP000321274"/>
    </source>
</evidence>
<dbReference type="EMBL" id="BJUJ01000110">
    <property type="protein sequence ID" value="GEK45469.1"/>
    <property type="molecule type" value="Genomic_DNA"/>
</dbReference>
<evidence type="ECO:0000313" key="1">
    <source>
        <dbReference type="EMBL" id="GEK45469.1"/>
    </source>
</evidence>
<accession>A0AAV3WJM0</accession>
<dbReference type="Proteomes" id="UP000321274">
    <property type="component" value="Unassembled WGS sequence"/>
</dbReference>